<evidence type="ECO:0000313" key="15">
    <source>
        <dbReference type="EMBL" id="MBC5714913.1"/>
    </source>
</evidence>
<protein>
    <recommendedName>
        <fullName evidence="11 12">DNA repair protein RadA</fullName>
    </recommendedName>
</protein>
<dbReference type="FunFam" id="3.40.50.300:FF:000050">
    <property type="entry name" value="DNA repair protein RadA"/>
    <property type="match status" value="1"/>
</dbReference>
<evidence type="ECO:0000256" key="8">
    <source>
        <dbReference type="ARBA" id="ARBA00023016"/>
    </source>
</evidence>
<evidence type="ECO:0000256" key="6">
    <source>
        <dbReference type="ARBA" id="ARBA00022833"/>
    </source>
</evidence>
<dbReference type="GO" id="GO:0005524">
    <property type="term" value="F:ATP binding"/>
    <property type="evidence" value="ECO:0007669"/>
    <property type="project" value="UniProtKB-UniRule"/>
</dbReference>
<comment type="caution">
    <text evidence="15">The sequence shown here is derived from an EMBL/GenBank/DDBJ whole genome shotgun (WGS) entry which is preliminary data.</text>
</comment>
<comment type="domain">
    <text evidence="11">The middle region has homology to RecA with ATPase motifs including the RadA KNRFG motif, while the C-terminus is homologous to Lon protease.</text>
</comment>
<dbReference type="InterPro" id="IPR020568">
    <property type="entry name" value="Ribosomal_Su5_D2-typ_SF"/>
</dbReference>
<feature type="short sequence motif" description="RadA KNRFG motif" evidence="11">
    <location>
        <begin position="252"/>
        <end position="256"/>
    </location>
</feature>
<evidence type="ECO:0000256" key="11">
    <source>
        <dbReference type="HAMAP-Rule" id="MF_01498"/>
    </source>
</evidence>
<keyword evidence="9 11" id="KW-0238">DNA-binding</keyword>
<keyword evidence="7 11" id="KW-0067">ATP-binding</keyword>
<dbReference type="GO" id="GO:0016787">
    <property type="term" value="F:hydrolase activity"/>
    <property type="evidence" value="ECO:0007669"/>
    <property type="project" value="UniProtKB-KW"/>
</dbReference>
<dbReference type="Proteomes" id="UP000606720">
    <property type="component" value="Unassembled WGS sequence"/>
</dbReference>
<evidence type="ECO:0000259" key="14">
    <source>
        <dbReference type="PROSITE" id="PS50162"/>
    </source>
</evidence>
<feature type="binding site" evidence="11">
    <location>
        <begin position="95"/>
        <end position="102"/>
    </location>
    <ligand>
        <name>ATP</name>
        <dbReference type="ChEBI" id="CHEBI:30616"/>
    </ligand>
</feature>
<dbReference type="InterPro" id="IPR020588">
    <property type="entry name" value="RecA_ATP-bd"/>
</dbReference>
<dbReference type="Pfam" id="PF13481">
    <property type="entry name" value="AAA_25"/>
    <property type="match status" value="1"/>
</dbReference>
<comment type="function">
    <text evidence="11">Plays a role in repairing double-strand DNA breaks, probably involving stabilizing or processing branched DNA or blocked replication forks.</text>
</comment>
<keyword evidence="4 13" id="KW-0863">Zinc-finger</keyword>
<dbReference type="PRINTS" id="PR01874">
    <property type="entry name" value="DNAREPAIRADA"/>
</dbReference>
<dbReference type="SUPFAM" id="SSF52540">
    <property type="entry name" value="P-loop containing nucleoside triphosphate hydrolases"/>
    <property type="match status" value="1"/>
</dbReference>
<evidence type="ECO:0000256" key="9">
    <source>
        <dbReference type="ARBA" id="ARBA00023125"/>
    </source>
</evidence>
<keyword evidence="10 11" id="KW-0234">DNA repair</keyword>
<keyword evidence="8 11" id="KW-0346">Stress response</keyword>
<keyword evidence="16" id="KW-1185">Reference proteome</keyword>
<keyword evidence="2 11" id="KW-0547">Nucleotide-binding</keyword>
<dbReference type="Pfam" id="PF13541">
    <property type="entry name" value="ChlI"/>
    <property type="match status" value="1"/>
</dbReference>
<evidence type="ECO:0000256" key="7">
    <source>
        <dbReference type="ARBA" id="ARBA00022840"/>
    </source>
</evidence>
<evidence type="ECO:0000256" key="12">
    <source>
        <dbReference type="NCBIfam" id="TIGR00416"/>
    </source>
</evidence>
<evidence type="ECO:0000256" key="3">
    <source>
        <dbReference type="ARBA" id="ARBA00022763"/>
    </source>
</evidence>
<dbReference type="Gene3D" id="3.30.230.10">
    <property type="match status" value="1"/>
</dbReference>
<keyword evidence="5" id="KW-0378">Hydrolase</keyword>
<dbReference type="RefSeq" id="WP_186867494.1">
    <property type="nucleotide sequence ID" value="NZ_JACOPH010000011.1"/>
</dbReference>
<feature type="region of interest" description="Lon-protease-like" evidence="11">
    <location>
        <begin position="351"/>
        <end position="453"/>
    </location>
</feature>
<dbReference type="InterPro" id="IPR014721">
    <property type="entry name" value="Ribsml_uS5_D2-typ_fold_subgr"/>
</dbReference>
<dbReference type="SUPFAM" id="SSF54211">
    <property type="entry name" value="Ribosomal protein S5 domain 2-like"/>
    <property type="match status" value="1"/>
</dbReference>
<keyword evidence="6 13" id="KW-0862">Zinc</keyword>
<dbReference type="NCBIfam" id="TIGR00416">
    <property type="entry name" value="sms"/>
    <property type="match status" value="1"/>
</dbReference>
<evidence type="ECO:0000256" key="10">
    <source>
        <dbReference type="ARBA" id="ARBA00023204"/>
    </source>
</evidence>
<dbReference type="GO" id="GO:0008270">
    <property type="term" value="F:zinc ion binding"/>
    <property type="evidence" value="ECO:0007669"/>
    <property type="project" value="UniProtKB-KW"/>
</dbReference>
<comment type="similarity">
    <text evidence="11 13">Belongs to the RecA family. RadA subfamily.</text>
</comment>
<dbReference type="GO" id="GO:0005829">
    <property type="term" value="C:cytosol"/>
    <property type="evidence" value="ECO:0007669"/>
    <property type="project" value="TreeGrafter"/>
</dbReference>
<keyword evidence="1 11" id="KW-0479">Metal-binding</keyword>
<dbReference type="GO" id="GO:0003684">
    <property type="term" value="F:damaged DNA binding"/>
    <property type="evidence" value="ECO:0007669"/>
    <property type="project" value="InterPro"/>
</dbReference>
<dbReference type="AlphaFoldDB" id="A0A923LS63"/>
<gene>
    <name evidence="11 15" type="primary">radA</name>
    <name evidence="15" type="ORF">H8S17_12005</name>
</gene>
<dbReference type="InterPro" id="IPR004504">
    <property type="entry name" value="DNA_repair_RadA"/>
</dbReference>
<dbReference type="EMBL" id="JACOPH010000011">
    <property type="protein sequence ID" value="MBC5714913.1"/>
    <property type="molecule type" value="Genomic_DNA"/>
</dbReference>
<organism evidence="15 16">
    <name type="scientific">Roseburia zhanii</name>
    <dbReference type="NCBI Taxonomy" id="2763064"/>
    <lineage>
        <taxon>Bacteria</taxon>
        <taxon>Bacillati</taxon>
        <taxon>Bacillota</taxon>
        <taxon>Clostridia</taxon>
        <taxon>Lachnospirales</taxon>
        <taxon>Lachnospiraceae</taxon>
        <taxon>Roseburia</taxon>
    </lineage>
</organism>
<feature type="domain" description="RecA family profile 1" evidence="14">
    <location>
        <begin position="66"/>
        <end position="215"/>
    </location>
</feature>
<dbReference type="PROSITE" id="PS50162">
    <property type="entry name" value="RECA_2"/>
    <property type="match status" value="1"/>
</dbReference>
<evidence type="ECO:0000313" key="16">
    <source>
        <dbReference type="Proteomes" id="UP000606720"/>
    </source>
</evidence>
<evidence type="ECO:0000256" key="4">
    <source>
        <dbReference type="ARBA" id="ARBA00022771"/>
    </source>
</evidence>
<dbReference type="GO" id="GO:0000725">
    <property type="term" value="P:recombinational repair"/>
    <property type="evidence" value="ECO:0007669"/>
    <property type="project" value="UniProtKB-UniRule"/>
</dbReference>
<evidence type="ECO:0000256" key="1">
    <source>
        <dbReference type="ARBA" id="ARBA00022723"/>
    </source>
</evidence>
<keyword evidence="3 11" id="KW-0227">DNA damage</keyword>
<sequence length="453" mass="49194">MAKEKVIYYCQSCGAESSKWMGQCPACKEWNTLVEEVVSSKKGARSVNRQEIKAKVTKLKDIETTKEERIRTKIGELDRVLGGGIVSGSMVLVGGDPGIGKSTLLLQVCKHLADDGRKILYVSGEESLQQIKIRAERIGKFTDSLSLLCETNLDIIGEIVKREMPEIVVIDSIQTMYNENVASAPGSVSQVRESTGTLMQMAKGLGIAFFIIGHVTKEGVVAGPRVLEHMVDTVLYFEGDRHAAYRILRGVKNRFGSTNEIGVFEMRSAGLKEVENPSEFMLGGKPEGASGSVVACSMEGTRPILLEVQALVCHSNFGIPRRTAAGTDFNRVNLLMAVLEKRVGLQMGACDAYVNIAGGIKMNEPAIDLGIVLALVSSYKNRPIDEKTICFGEVGLSGEVRAVNMAEQRVLEAKKLGFSTCILPEVSKAAMKEIEGIRLIGVKNVKDAITYVT</sequence>
<dbReference type="GO" id="GO:0140664">
    <property type="term" value="F:ATP-dependent DNA damage sensor activity"/>
    <property type="evidence" value="ECO:0007669"/>
    <property type="project" value="InterPro"/>
</dbReference>
<evidence type="ECO:0000256" key="2">
    <source>
        <dbReference type="ARBA" id="ARBA00022741"/>
    </source>
</evidence>
<evidence type="ECO:0000256" key="13">
    <source>
        <dbReference type="RuleBase" id="RU003555"/>
    </source>
</evidence>
<dbReference type="Pfam" id="PF18073">
    <property type="entry name" value="Zn_ribbon_LapB"/>
    <property type="match status" value="1"/>
</dbReference>
<dbReference type="InterPro" id="IPR027417">
    <property type="entry name" value="P-loop_NTPase"/>
</dbReference>
<dbReference type="InterPro" id="IPR003593">
    <property type="entry name" value="AAA+_ATPase"/>
</dbReference>
<dbReference type="CDD" id="cd01121">
    <property type="entry name" value="RadA_SMS_N"/>
    <property type="match status" value="1"/>
</dbReference>
<dbReference type="HAMAP" id="MF_01498">
    <property type="entry name" value="RadA_bact"/>
    <property type="match status" value="1"/>
</dbReference>
<dbReference type="SMART" id="SM00382">
    <property type="entry name" value="AAA"/>
    <property type="match status" value="1"/>
</dbReference>
<dbReference type="InterPro" id="IPR041166">
    <property type="entry name" value="Rubredoxin_2"/>
</dbReference>
<dbReference type="PANTHER" id="PTHR32472:SF10">
    <property type="entry name" value="DNA REPAIR PROTEIN RADA-LIKE PROTEIN"/>
    <property type="match status" value="1"/>
</dbReference>
<evidence type="ECO:0000256" key="5">
    <source>
        <dbReference type="ARBA" id="ARBA00022801"/>
    </source>
</evidence>
<proteinExistence type="inferred from homology"/>
<name>A0A923LS63_9FIRM</name>
<accession>A0A923LS63</accession>
<dbReference type="Gene3D" id="3.40.50.300">
    <property type="entry name" value="P-loop containing nucleotide triphosphate hydrolases"/>
    <property type="match status" value="1"/>
</dbReference>
<dbReference type="PANTHER" id="PTHR32472">
    <property type="entry name" value="DNA REPAIR PROTEIN RADA"/>
    <property type="match status" value="1"/>
</dbReference>
<comment type="function">
    <text evidence="13">DNA-dependent ATPase involved in processing of recombination intermediates, plays a role in repairing DNA breaks. Stimulates the branch migration of RecA-mediated strand transfer reactions, allowing the 3' invading strand to extend heteroduplex DNA faster. Binds ssDNA in the presence of ADP but not other nucleotides, has ATPase activity that is stimulated by ssDNA and various branched DNA structures, but inhibited by SSB. Does not have RecA's homology-searching function.</text>
</comment>
<reference evidence="15" key="1">
    <citation type="submission" date="2020-08" db="EMBL/GenBank/DDBJ databases">
        <title>Genome public.</title>
        <authorList>
            <person name="Liu C."/>
            <person name="Sun Q."/>
        </authorList>
    </citation>
    <scope>NUCLEOTIDE SEQUENCE</scope>
    <source>
        <strain evidence="15">BX1005</strain>
    </source>
</reference>